<evidence type="ECO:0000313" key="1">
    <source>
        <dbReference type="EMBL" id="ADP75277.1"/>
    </source>
</evidence>
<proteinExistence type="predicted"/>
<reference evidence="1" key="1">
    <citation type="submission" date="2010-10" db="EMBL/GenBank/DDBJ databases">
        <title>Complete sequence of chromosome of Geobacillus sp. Y4.1MC1.</title>
        <authorList>
            <consortium name="US DOE Joint Genome Institute"/>
            <person name="Lucas S."/>
            <person name="Copeland A."/>
            <person name="Lapidus A."/>
            <person name="Cheng J.-F."/>
            <person name="Bruce D."/>
            <person name="Goodwin L."/>
            <person name="Pitluck S."/>
            <person name="Chertkov O."/>
            <person name="Zhang X."/>
            <person name="Detter J.C."/>
            <person name="Han C."/>
            <person name="Tapia R."/>
            <person name="Land M."/>
            <person name="Hauser L."/>
            <person name="Jeffries C."/>
            <person name="Kyrpides N."/>
            <person name="Ivanova N."/>
            <person name="Ovchinnikova G."/>
            <person name="Brumm P."/>
            <person name="Mead D."/>
            <person name="Woyke T."/>
        </authorList>
    </citation>
    <scope>NUCLEOTIDE SEQUENCE [LARGE SCALE GENOMIC DNA]</scope>
    <source>
        <strain evidence="1">Y4.1MC1</strain>
    </source>
</reference>
<gene>
    <name evidence="1" type="ORF">GY4MC1_2579</name>
</gene>
<accession>A0A7U3YGC8</accession>
<organism evidence="1">
    <name type="scientific">Geobacillus sp. (strain Y4.1MC1)</name>
    <dbReference type="NCBI Taxonomy" id="581103"/>
    <lineage>
        <taxon>Bacteria</taxon>
        <taxon>Bacillati</taxon>
        <taxon>Bacillota</taxon>
        <taxon>Bacilli</taxon>
        <taxon>Bacillales</taxon>
        <taxon>Anoxybacillaceae</taxon>
        <taxon>Geobacillus</taxon>
    </lineage>
</organism>
<sequence length="51" mass="5696">MAEKIFIHLDSVTAMPYGTAAYTMDVNHNTSIITHIAQNRDIANDNNSEMD</sequence>
<dbReference type="AlphaFoldDB" id="A0A7U3YGC8"/>
<protein>
    <submittedName>
        <fullName evidence="1">Uncharacterized protein</fullName>
    </submittedName>
</protein>
<name>A0A7U3YGC8_GEOS0</name>
<dbReference type="KEGG" id="gmc:GY4MC1_2579"/>
<dbReference type="EMBL" id="CP002293">
    <property type="protein sequence ID" value="ADP75277.1"/>
    <property type="molecule type" value="Genomic_DNA"/>
</dbReference>